<accession>A0ABP0A416</accession>
<gene>
    <name evidence="2" type="ORF">MPIPNATIZW_LOCUS13541</name>
</gene>
<organism evidence="2 3">
    <name type="scientific">Pipistrellus nathusii</name>
    <name type="common">Nathusius' pipistrelle</name>
    <dbReference type="NCBI Taxonomy" id="59473"/>
    <lineage>
        <taxon>Eukaryota</taxon>
        <taxon>Metazoa</taxon>
        <taxon>Chordata</taxon>
        <taxon>Craniata</taxon>
        <taxon>Vertebrata</taxon>
        <taxon>Euteleostomi</taxon>
        <taxon>Mammalia</taxon>
        <taxon>Eutheria</taxon>
        <taxon>Laurasiatheria</taxon>
        <taxon>Chiroptera</taxon>
        <taxon>Yangochiroptera</taxon>
        <taxon>Vespertilionidae</taxon>
        <taxon>Pipistrellus</taxon>
    </lineage>
</organism>
<sequence length="116" mass="12564">MRNSQRRKESYSDLSDATGQSVCKRVPEPCSQLASWTCLVIFIVPQFIPFCVCPVVSHSLHFLPLARLALSSPTSGGESFVSANGGERSAALLTQTQSSPLPPLFLRGMYSVCKVS</sequence>
<dbReference type="EMBL" id="OY882862">
    <property type="protein sequence ID" value="CAK6445235.1"/>
    <property type="molecule type" value="Genomic_DNA"/>
</dbReference>
<evidence type="ECO:0000313" key="2">
    <source>
        <dbReference type="EMBL" id="CAK6445235.1"/>
    </source>
</evidence>
<dbReference type="Proteomes" id="UP001314169">
    <property type="component" value="Chromosome 5"/>
</dbReference>
<feature type="region of interest" description="Disordered" evidence="1">
    <location>
        <begin position="1"/>
        <end position="21"/>
    </location>
</feature>
<evidence type="ECO:0000313" key="3">
    <source>
        <dbReference type="Proteomes" id="UP001314169"/>
    </source>
</evidence>
<proteinExistence type="predicted"/>
<reference evidence="2" key="1">
    <citation type="submission" date="2023-12" db="EMBL/GenBank/DDBJ databases">
        <authorList>
            <person name="Brown T."/>
        </authorList>
    </citation>
    <scope>NUCLEOTIDE SEQUENCE</scope>
</reference>
<keyword evidence="3" id="KW-1185">Reference proteome</keyword>
<feature type="compositionally biased region" description="Basic and acidic residues" evidence="1">
    <location>
        <begin position="1"/>
        <end position="11"/>
    </location>
</feature>
<name>A0ABP0A416_PIPNA</name>
<feature type="compositionally biased region" description="Polar residues" evidence="1">
    <location>
        <begin position="12"/>
        <end position="21"/>
    </location>
</feature>
<protein>
    <submittedName>
        <fullName evidence="2">Uncharacterized protein</fullName>
    </submittedName>
</protein>
<evidence type="ECO:0000256" key="1">
    <source>
        <dbReference type="SAM" id="MobiDB-lite"/>
    </source>
</evidence>